<feature type="compositionally biased region" description="Low complexity" evidence="1">
    <location>
        <begin position="224"/>
        <end position="245"/>
    </location>
</feature>
<feature type="compositionally biased region" description="Acidic residues" evidence="1">
    <location>
        <begin position="416"/>
        <end position="426"/>
    </location>
</feature>
<dbReference type="STRING" id="1005945.SAMN05216561_101165"/>
<dbReference type="AlphaFoldDB" id="A0A1I3BJ15"/>
<dbReference type="EMBL" id="FOQG01000001">
    <property type="protein sequence ID" value="SFH62252.1"/>
    <property type="molecule type" value="Genomic_DNA"/>
</dbReference>
<feature type="region of interest" description="Disordered" evidence="1">
    <location>
        <begin position="175"/>
        <end position="275"/>
    </location>
</feature>
<sequence length="433" mass="42646">MITGPQQQRLDKALGGASDEAVGDGSIEWMRCADLLGNVAEALEKAAAAEKTIGGQTGPAMGKAFRTSAEGMKGKSQELLRGSEALGVASNAIMAARVGQSEMNRYFPQAPDPGPYHPQPGPQDHQDVTAASDHQGLVDAYAGSYESRENIARQWADRIDTDFAESTKTMQQIHGESFDEPDDTGGPGGATPPGTSTPPGTGRPPSGGSVERDPHGPGHPEIPVPIGTIGQPPVIPTITPVVETPTPVPPPPPTPQPQPLSPVAEVPTLDPTGATTTMPVHGGLVGPSIGAIAGGGLAGAALQGIRGGLFSPISAGASPARPIGSSARAGAPGALGRNAASPGGATGRGSAARTPGGGAGRGASGGRGVGGRSAAGAGGGAGGRRGGKAAAGAGAAAGRRGGKDEDGRAGDRDLFDEGQDWIDDADAAPGVID</sequence>
<evidence type="ECO:0000256" key="1">
    <source>
        <dbReference type="SAM" id="MobiDB-lite"/>
    </source>
</evidence>
<dbReference type="RefSeq" id="WP_091109618.1">
    <property type="nucleotide sequence ID" value="NZ_BKAF01000001.1"/>
</dbReference>
<dbReference type="Proteomes" id="UP000198649">
    <property type="component" value="Unassembled WGS sequence"/>
</dbReference>
<feature type="region of interest" description="Disordered" evidence="1">
    <location>
        <begin position="105"/>
        <end position="128"/>
    </location>
</feature>
<feature type="region of interest" description="Disordered" evidence="1">
    <location>
        <begin position="1"/>
        <end position="21"/>
    </location>
</feature>
<feature type="compositionally biased region" description="Low complexity" evidence="1">
    <location>
        <begin position="192"/>
        <end position="209"/>
    </location>
</feature>
<proteinExistence type="predicted"/>
<gene>
    <name evidence="2" type="ORF">SAMN05216561_101165</name>
</gene>
<feature type="compositionally biased region" description="Pro residues" evidence="1">
    <location>
        <begin position="246"/>
        <end position="260"/>
    </location>
</feature>
<accession>A0A1I3BJ15</accession>
<feature type="compositionally biased region" description="Gly residues" evidence="1">
    <location>
        <begin position="355"/>
        <end position="384"/>
    </location>
</feature>
<feature type="region of interest" description="Disordered" evidence="1">
    <location>
        <begin position="317"/>
        <end position="433"/>
    </location>
</feature>
<dbReference type="OrthoDB" id="3790659at2"/>
<evidence type="ECO:0000313" key="3">
    <source>
        <dbReference type="Proteomes" id="UP000198649"/>
    </source>
</evidence>
<feature type="compositionally biased region" description="Low complexity" evidence="1">
    <location>
        <begin position="339"/>
        <end position="354"/>
    </location>
</feature>
<name>A0A1I3BJ15_9ACTN</name>
<evidence type="ECO:0008006" key="4">
    <source>
        <dbReference type="Google" id="ProtNLM"/>
    </source>
</evidence>
<feature type="compositionally biased region" description="Low complexity" evidence="1">
    <location>
        <begin position="388"/>
        <end position="398"/>
    </location>
</feature>
<keyword evidence="3" id="KW-1185">Reference proteome</keyword>
<protein>
    <recommendedName>
        <fullName evidence="4">PPE family protein</fullName>
    </recommendedName>
</protein>
<reference evidence="2 3" key="1">
    <citation type="submission" date="2016-10" db="EMBL/GenBank/DDBJ databases">
        <authorList>
            <person name="de Groot N.N."/>
        </authorList>
    </citation>
    <scope>NUCLEOTIDE SEQUENCE [LARGE SCALE GENOMIC DNA]</scope>
    <source>
        <strain evidence="2 3">CGMCC 1.11156</strain>
    </source>
</reference>
<feature type="compositionally biased region" description="Basic and acidic residues" evidence="1">
    <location>
        <begin position="401"/>
        <end position="415"/>
    </location>
</feature>
<evidence type="ECO:0000313" key="2">
    <source>
        <dbReference type="EMBL" id="SFH62252.1"/>
    </source>
</evidence>
<feature type="compositionally biased region" description="Pro residues" evidence="1">
    <location>
        <begin position="110"/>
        <end position="121"/>
    </location>
</feature>
<organism evidence="2 3">
    <name type="scientific">Nocardioides psychrotolerans</name>
    <dbReference type="NCBI Taxonomy" id="1005945"/>
    <lineage>
        <taxon>Bacteria</taxon>
        <taxon>Bacillati</taxon>
        <taxon>Actinomycetota</taxon>
        <taxon>Actinomycetes</taxon>
        <taxon>Propionibacteriales</taxon>
        <taxon>Nocardioidaceae</taxon>
        <taxon>Nocardioides</taxon>
    </lineage>
</organism>